<evidence type="ECO:0000313" key="2">
    <source>
        <dbReference type="EMBL" id="NML13959.1"/>
    </source>
</evidence>
<evidence type="ECO:0000259" key="1">
    <source>
        <dbReference type="Pfam" id="PF04230"/>
    </source>
</evidence>
<evidence type="ECO:0000313" key="3">
    <source>
        <dbReference type="Proteomes" id="UP000574067"/>
    </source>
</evidence>
<keyword evidence="2" id="KW-0808">Transferase</keyword>
<dbReference type="Proteomes" id="UP000574067">
    <property type="component" value="Unassembled WGS sequence"/>
</dbReference>
<dbReference type="RefSeq" id="WP_169158830.1">
    <property type="nucleotide sequence ID" value="NZ_JABBFW010000001.1"/>
</dbReference>
<name>A0A848F5U7_9BURK</name>
<dbReference type="InterPro" id="IPR007345">
    <property type="entry name" value="Polysacch_pyruvyl_Trfase"/>
</dbReference>
<dbReference type="Pfam" id="PF04230">
    <property type="entry name" value="PS_pyruv_trans"/>
    <property type="match status" value="1"/>
</dbReference>
<organism evidence="2 3">
    <name type="scientific">Azohydromonas caseinilytica</name>
    <dbReference type="NCBI Taxonomy" id="2728836"/>
    <lineage>
        <taxon>Bacteria</taxon>
        <taxon>Pseudomonadati</taxon>
        <taxon>Pseudomonadota</taxon>
        <taxon>Betaproteobacteria</taxon>
        <taxon>Burkholderiales</taxon>
        <taxon>Sphaerotilaceae</taxon>
        <taxon>Azohydromonas</taxon>
    </lineage>
</organism>
<reference evidence="2 3" key="1">
    <citation type="submission" date="2020-04" db="EMBL/GenBank/DDBJ databases">
        <title>Azohydromonas sp. isolated from soil.</title>
        <authorList>
            <person name="Dahal R.H."/>
        </authorList>
    </citation>
    <scope>NUCLEOTIDE SEQUENCE [LARGE SCALE GENOMIC DNA]</scope>
    <source>
        <strain evidence="2 3">G-1-1-14</strain>
    </source>
</reference>
<comment type="caution">
    <text evidence="2">The sequence shown here is derived from an EMBL/GenBank/DDBJ whole genome shotgun (WGS) entry which is preliminary data.</text>
</comment>
<feature type="domain" description="Polysaccharide pyruvyl transferase" evidence="1">
    <location>
        <begin position="135"/>
        <end position="323"/>
    </location>
</feature>
<dbReference type="EMBL" id="JABBFW010000001">
    <property type="protein sequence ID" value="NML13959.1"/>
    <property type="molecule type" value="Genomic_DNA"/>
</dbReference>
<proteinExistence type="predicted"/>
<gene>
    <name evidence="2" type="ORF">HHL10_03050</name>
</gene>
<keyword evidence="3" id="KW-1185">Reference proteome</keyword>
<protein>
    <submittedName>
        <fullName evidence="2">Polysaccharide pyruvyl transferase family protein</fullName>
    </submittedName>
</protein>
<dbReference type="AlphaFoldDB" id="A0A848F5U7"/>
<sequence length="403" mass="42935">MPSTAPVALFGAYDRHNFGDLLLARVAMRLLRGQPVCCAGLAARDLRASGGPRVRPLAGLAPSAPLPLLHVGGQLLSCSAWQAAAMLMPPDDETMATIAWLSRRSLARRRWARAALGLEDHAPYLLPRALAGRFAPVLALGLGGAGLEQCPRRMRAEVMDKLRRMQRVAVRDRATQALLREAGIEALLLPDPAALTAQLFGPLIRRRARHGEVAALRARFSGGYLAVQIAAEFGDDATLDALAAALDAVALRRGLGVALFLAGVAPWHDDAAVLRRLAARLRAPAALLDSIHLWDICALLAQSAGYCGSSLHGRIVATAFGRPRLNLLPPQTGLGMESAKHRAYVDSWEFQPPGCVAVGDAGEALEAALAVEEGTLRAQGEALARAVLEGFEREFRPWIEGGC</sequence>
<accession>A0A848F5U7</accession>
<dbReference type="GO" id="GO:0016740">
    <property type="term" value="F:transferase activity"/>
    <property type="evidence" value="ECO:0007669"/>
    <property type="project" value="UniProtKB-KW"/>
</dbReference>